<dbReference type="EMBL" id="VYGV01000012">
    <property type="protein sequence ID" value="NWF46486.1"/>
    <property type="molecule type" value="Genomic_DNA"/>
</dbReference>
<dbReference type="PANTHER" id="PTHR41248">
    <property type="entry name" value="NORD PROTEIN"/>
    <property type="match status" value="1"/>
</dbReference>
<gene>
    <name evidence="3" type="ORF">F3K02_14685</name>
</gene>
<dbReference type="PANTHER" id="PTHR41248:SF1">
    <property type="entry name" value="NORD PROTEIN"/>
    <property type="match status" value="1"/>
</dbReference>
<keyword evidence="4" id="KW-1185">Reference proteome</keyword>
<dbReference type="CDD" id="cd01454">
    <property type="entry name" value="vWA_norD_type"/>
    <property type="match status" value="1"/>
</dbReference>
<dbReference type="SMART" id="SM00327">
    <property type="entry name" value="VWA"/>
    <property type="match status" value="1"/>
</dbReference>
<dbReference type="Pfam" id="PF00092">
    <property type="entry name" value="VWA"/>
    <property type="match status" value="1"/>
</dbReference>
<dbReference type="InterPro" id="IPR002035">
    <property type="entry name" value="VWF_A"/>
</dbReference>
<feature type="region of interest" description="Disordered" evidence="1">
    <location>
        <begin position="444"/>
        <end position="465"/>
    </location>
</feature>
<evidence type="ECO:0000313" key="4">
    <source>
        <dbReference type="Proteomes" id="UP000545507"/>
    </source>
</evidence>
<dbReference type="PROSITE" id="PS50234">
    <property type="entry name" value="VWFA"/>
    <property type="match status" value="1"/>
</dbReference>
<dbReference type="RefSeq" id="WP_177136367.1">
    <property type="nucleotide sequence ID" value="NZ_VYGV01000012.1"/>
</dbReference>
<dbReference type="InterPro" id="IPR051928">
    <property type="entry name" value="NorD/CobT"/>
</dbReference>
<organism evidence="3 4">
    <name type="scientific">Hydrogenophaga aromaticivorans</name>
    <dbReference type="NCBI Taxonomy" id="2610898"/>
    <lineage>
        <taxon>Bacteria</taxon>
        <taxon>Pseudomonadati</taxon>
        <taxon>Pseudomonadota</taxon>
        <taxon>Betaproteobacteria</taxon>
        <taxon>Burkholderiales</taxon>
        <taxon>Comamonadaceae</taxon>
        <taxon>Hydrogenophaga</taxon>
    </lineage>
</organism>
<evidence type="ECO:0000313" key="3">
    <source>
        <dbReference type="EMBL" id="NWF46486.1"/>
    </source>
</evidence>
<protein>
    <submittedName>
        <fullName evidence="3">VWA domain-containing protein</fullName>
    </submittedName>
</protein>
<proteinExistence type="predicted"/>
<feature type="domain" description="VWFA" evidence="2">
    <location>
        <begin position="568"/>
        <end position="744"/>
    </location>
</feature>
<dbReference type="SUPFAM" id="SSF53300">
    <property type="entry name" value="vWA-like"/>
    <property type="match status" value="1"/>
</dbReference>
<reference evidence="3 4" key="1">
    <citation type="submission" date="2019-09" db="EMBL/GenBank/DDBJ databases">
        <title>Hydrogenophaga aromatica sp. nov., isolated from a para-xylene-degrading enrichment culture.</title>
        <authorList>
            <person name="Tancsics A."/>
            <person name="Banerjee S."/>
        </authorList>
    </citation>
    <scope>NUCLEOTIDE SEQUENCE [LARGE SCALE GENOMIC DNA]</scope>
    <source>
        <strain evidence="3 4">D2P1</strain>
    </source>
</reference>
<accession>A0A7Y8KYN8</accession>
<evidence type="ECO:0000256" key="1">
    <source>
        <dbReference type="SAM" id="MobiDB-lite"/>
    </source>
</evidence>
<evidence type="ECO:0000259" key="2">
    <source>
        <dbReference type="PROSITE" id="PS50234"/>
    </source>
</evidence>
<dbReference type="InterPro" id="IPR036465">
    <property type="entry name" value="vWFA_dom_sf"/>
</dbReference>
<dbReference type="Gene3D" id="3.40.50.410">
    <property type="entry name" value="von Willebrand factor, type A domain"/>
    <property type="match status" value="1"/>
</dbReference>
<dbReference type="AlphaFoldDB" id="A0A7Y8KYN8"/>
<sequence>MTTAATDDLQAWRARLDTRFPEVEPVFESCLGEAVRVLSPEGLDAYIDYARTLGKLGRGVEPMLIFLAEWPQIARSLGEDALPAITATIHTLYKSPNGKAITPFLQSLAAVARRLPSREPFQRYLSLSLDFMERTTGSIHGHHKTFASPGLPLFFERAPQLLGLLSVGGLKRWVEYGVRNYHHHPERQRDYFSLRSADAKAVLQRERRGTLLADHTRVLDLYLQALWQEEALLVPYATAHLGDDSASAPRHSQPYFDALGIRLPDVYEDRGGVRGIDRYRAALAHMAGHRRWSQPQVADNWSPFQRLAVEMFEDARIDTLLLREYPGLRGTLLRLHPRPTEGACDPATHSCLRHRLAMLSRAMLDAQHGYTDPDLLDFRQRFHQALAAGESSTQEMASLALSCVARIRRQSDQQPNVFFTDTEVDYRDDNRHLWIYIEAGDEEESFDDHRQRETPPDVPGLPPRHYPEWDPASQTYRPDWVSLYERLQPSGNPADIHRILARHAALAKQLKRLLDLLKPQDKVRIRFQEEGSELDLDVAIRSLIDFKSGAAPDPRINMSHRTDGRDIAVLLLLDLSQSLNEPAAGSEQTVLDLSREAVTLLAWAIQQLGDPFAIAGFHSNTRHDVRYQHIKGFDEGFDDEVKGRLAGIEAGYSTRMGAALRHAGHYLGARQADKKLLLILTDGQPSDIDTPDERTLIEDAREAVRELGQEGIYTHCISLDPKADAYVGDIFGGRHTVIENVQRLPERLPQLFMSLTR</sequence>
<name>A0A7Y8KYN8_9BURK</name>
<dbReference type="Proteomes" id="UP000545507">
    <property type="component" value="Unassembled WGS sequence"/>
</dbReference>
<comment type="caution">
    <text evidence="3">The sequence shown here is derived from an EMBL/GenBank/DDBJ whole genome shotgun (WGS) entry which is preliminary data.</text>
</comment>